<dbReference type="Proteomes" id="UP000366872">
    <property type="component" value="Unassembled WGS sequence"/>
</dbReference>
<evidence type="ECO:0000256" key="1">
    <source>
        <dbReference type="ARBA" id="ARBA00022605"/>
    </source>
</evidence>
<dbReference type="PANTHER" id="PTHR42811">
    <property type="entry name" value="SERINE ACETYLTRANSFERASE"/>
    <property type="match status" value="1"/>
</dbReference>
<organism evidence="4 5">
    <name type="scientific">Pontiella desulfatans</name>
    <dbReference type="NCBI Taxonomy" id="2750659"/>
    <lineage>
        <taxon>Bacteria</taxon>
        <taxon>Pseudomonadati</taxon>
        <taxon>Kiritimatiellota</taxon>
        <taxon>Kiritimatiellia</taxon>
        <taxon>Kiritimatiellales</taxon>
        <taxon>Pontiellaceae</taxon>
        <taxon>Pontiella</taxon>
    </lineage>
</organism>
<dbReference type="Gene3D" id="2.160.10.10">
    <property type="entry name" value="Hexapeptide repeat proteins"/>
    <property type="match status" value="1"/>
</dbReference>
<dbReference type="Gene3D" id="1.10.3130.10">
    <property type="entry name" value="serine acetyltransferase, domain 1"/>
    <property type="match status" value="1"/>
</dbReference>
<keyword evidence="5" id="KW-1185">Reference proteome</keyword>
<dbReference type="GO" id="GO:0016746">
    <property type="term" value="F:acyltransferase activity"/>
    <property type="evidence" value="ECO:0007669"/>
    <property type="project" value="UniProtKB-KW"/>
</dbReference>
<accession>A0A6C2U5J0</accession>
<dbReference type="CDD" id="cd03354">
    <property type="entry name" value="LbH_SAT"/>
    <property type="match status" value="1"/>
</dbReference>
<dbReference type="InterPro" id="IPR045304">
    <property type="entry name" value="LbH_SAT"/>
</dbReference>
<dbReference type="GO" id="GO:0008652">
    <property type="term" value="P:amino acid biosynthetic process"/>
    <property type="evidence" value="ECO:0007669"/>
    <property type="project" value="UniProtKB-KW"/>
</dbReference>
<proteinExistence type="predicted"/>
<keyword evidence="1" id="KW-0028">Amino-acid biosynthesis</keyword>
<dbReference type="InterPro" id="IPR053376">
    <property type="entry name" value="Serine_acetyltransferase"/>
</dbReference>
<gene>
    <name evidence="4" type="primary">cysE_2</name>
    <name evidence="4" type="ORF">PDESU_03757</name>
</gene>
<dbReference type="EMBL" id="CAAHFG010000002">
    <property type="protein sequence ID" value="VGO15175.1"/>
    <property type="molecule type" value="Genomic_DNA"/>
</dbReference>
<keyword evidence="2 4" id="KW-0808">Transferase</keyword>
<dbReference type="InterPro" id="IPR011004">
    <property type="entry name" value="Trimer_LpxA-like_sf"/>
</dbReference>
<dbReference type="AlphaFoldDB" id="A0A6C2U5J0"/>
<dbReference type="SUPFAM" id="SSF51161">
    <property type="entry name" value="Trimeric LpxA-like enzymes"/>
    <property type="match status" value="1"/>
</dbReference>
<keyword evidence="3" id="KW-0012">Acyltransferase</keyword>
<evidence type="ECO:0000313" key="4">
    <source>
        <dbReference type="EMBL" id="VGO15175.1"/>
    </source>
</evidence>
<dbReference type="NCBIfam" id="NF041874">
    <property type="entry name" value="EPS_EpsC"/>
    <property type="match status" value="1"/>
</dbReference>
<evidence type="ECO:0000256" key="3">
    <source>
        <dbReference type="ARBA" id="ARBA00023315"/>
    </source>
</evidence>
<sequence>MNTIKQIEETANNLVPLYAQEEHDLPDRPLWSHPEIDQVIEALRLLSDVLFPGRHIPEPVDFRSFFIKQLKNTSEILEQEIEKALPFRWMGAADLHEKRLPIDNLFLASTELVNTFLQKIPEIRTMLIEDVKAAYNGDPAALSYAEVKLAYPGLVAITSHRIAHELYKLDIPLIPRIMSEYTHSLTGIDIHPGATIGKGFFIDHGTGVVIGETCHIGNQVKLYQGVTLGAKSFPLDEHGRPIKHIQRHPTVEDNVIVYANSTILGGDTVIGQGSTVAGNVFLMKSTPPRSLVTRSEEGIIIRTREVHGHGMGI</sequence>
<reference evidence="4 5" key="1">
    <citation type="submission" date="2019-04" db="EMBL/GenBank/DDBJ databases">
        <authorList>
            <person name="Van Vliet M D."/>
        </authorList>
    </citation>
    <scope>NUCLEOTIDE SEQUENCE [LARGE SCALE GENOMIC DNA]</scope>
    <source>
        <strain evidence="4 5">F1</strain>
    </source>
</reference>
<evidence type="ECO:0000313" key="5">
    <source>
        <dbReference type="Proteomes" id="UP000366872"/>
    </source>
</evidence>
<name>A0A6C2U5J0_PONDE</name>
<dbReference type="RefSeq" id="WP_187357961.1">
    <property type="nucleotide sequence ID" value="NZ_CAAHFG010000002.1"/>
</dbReference>
<dbReference type="InterPro" id="IPR042122">
    <property type="entry name" value="Ser_AcTrfase_N_sf"/>
</dbReference>
<protein>
    <submittedName>
        <fullName evidence="4">Serine acetyltransferase</fullName>
    </submittedName>
</protein>
<evidence type="ECO:0000256" key="2">
    <source>
        <dbReference type="ARBA" id="ARBA00022679"/>
    </source>
</evidence>